<protein>
    <submittedName>
        <fullName evidence="1">Mitochondrial fission ELM1 family protein</fullName>
    </submittedName>
</protein>
<keyword evidence="2" id="KW-1185">Reference proteome</keyword>
<dbReference type="PANTHER" id="PTHR33986:SF15">
    <property type="entry name" value="MITOCHONDRIAL FISSION PROTEIN ELM1"/>
    <property type="match status" value="1"/>
</dbReference>
<dbReference type="RefSeq" id="WP_283211103.1">
    <property type="nucleotide sequence ID" value="NZ_JASGBI010000001.1"/>
</dbReference>
<accession>A0ABT6XBS6</accession>
<reference evidence="1 2" key="1">
    <citation type="submission" date="2023-05" db="EMBL/GenBank/DDBJ databases">
        <title>Lysobacter sp. strain LF1 Genome sequencing and assembly.</title>
        <authorList>
            <person name="Jung Y."/>
        </authorList>
    </citation>
    <scope>NUCLEOTIDE SEQUENCE [LARGE SCALE GENOMIC DNA]</scope>
    <source>
        <strain evidence="1 2">LF1</strain>
    </source>
</reference>
<name>A0ABT6XBS6_9GAMM</name>
<dbReference type="Proteomes" id="UP001321580">
    <property type="component" value="Unassembled WGS sequence"/>
</dbReference>
<organism evidence="1 2">
    <name type="scientific">Lysobacter stagni</name>
    <dbReference type="NCBI Taxonomy" id="3045172"/>
    <lineage>
        <taxon>Bacteria</taxon>
        <taxon>Pseudomonadati</taxon>
        <taxon>Pseudomonadota</taxon>
        <taxon>Gammaproteobacteria</taxon>
        <taxon>Lysobacterales</taxon>
        <taxon>Lysobacteraceae</taxon>
        <taxon>Lysobacter</taxon>
    </lineage>
</organism>
<gene>
    <name evidence="1" type="ORF">QLQ15_01540</name>
</gene>
<dbReference type="InterPro" id="IPR009367">
    <property type="entry name" value="Elm1-like"/>
</dbReference>
<evidence type="ECO:0000313" key="1">
    <source>
        <dbReference type="EMBL" id="MDI9237591.1"/>
    </source>
</evidence>
<sequence length="336" mass="36167">MQRTSPDFPAQAAVWTVTDGHAGNVRQAEALAVALAGSFHAWTLQPRAPWRWLAPRRLPGATQAFGVDFATASTRPSLAIGCGRQAALATRLLRDRGARTVQILDPRIDLRHWDLVIAPEHDGLSGENVIPVIGSLHPVDDLWLATARGAFPGLGNLPGPRTAILLGGESAHARFTDDDYDGWLRAIARIVRAEGGSALATTSRRTPRSARARLQQRLGDLPGVRWTGEADGPNPYAGLLAWADRIVCTADSVNMVSEASATLAPVFVAGHDRVSGRPRRFLDGLLRSGRVRPLDATLTPYAVTPLRETARVAAEVRAWLDDRASRSNATQTALGY</sequence>
<comment type="caution">
    <text evidence="1">The sequence shown here is derived from an EMBL/GenBank/DDBJ whole genome shotgun (WGS) entry which is preliminary data.</text>
</comment>
<dbReference type="Pfam" id="PF06258">
    <property type="entry name" value="Mito_fiss_Elm1"/>
    <property type="match status" value="1"/>
</dbReference>
<evidence type="ECO:0000313" key="2">
    <source>
        <dbReference type="Proteomes" id="UP001321580"/>
    </source>
</evidence>
<dbReference type="EMBL" id="JASGBI010000001">
    <property type="protein sequence ID" value="MDI9237591.1"/>
    <property type="molecule type" value="Genomic_DNA"/>
</dbReference>
<proteinExistence type="predicted"/>
<dbReference type="PANTHER" id="PTHR33986">
    <property type="entry name" value="OS02G0535700 PROTEIN"/>
    <property type="match status" value="1"/>
</dbReference>